<evidence type="ECO:0000313" key="3">
    <source>
        <dbReference type="EMBL" id="SFO09746.1"/>
    </source>
</evidence>
<accession>A0A1I5EEQ9</accession>
<keyword evidence="4" id="KW-1185">Reference proteome</keyword>
<keyword evidence="1" id="KW-0808">Transferase</keyword>
<dbReference type="GO" id="GO:0005524">
    <property type="term" value="F:ATP binding"/>
    <property type="evidence" value="ECO:0007669"/>
    <property type="project" value="UniProtKB-UniRule"/>
</dbReference>
<comment type="pathway">
    <text evidence="1">Cell wall biogenesis; peptidoglycan recycling.</text>
</comment>
<evidence type="ECO:0000256" key="2">
    <source>
        <dbReference type="SAM" id="MobiDB-lite"/>
    </source>
</evidence>
<dbReference type="Gene3D" id="3.30.420.40">
    <property type="match status" value="2"/>
</dbReference>
<dbReference type="InterPro" id="IPR043129">
    <property type="entry name" value="ATPase_NBD"/>
</dbReference>
<dbReference type="RefSeq" id="WP_093350156.1">
    <property type="nucleotide sequence ID" value="NZ_FOUY01000030.1"/>
</dbReference>
<dbReference type="EMBL" id="FOUY01000030">
    <property type="protein sequence ID" value="SFO09746.1"/>
    <property type="molecule type" value="Genomic_DNA"/>
</dbReference>
<dbReference type="PANTHER" id="PTHR30605:SF0">
    <property type="entry name" value="ANHYDRO-N-ACETYLMURAMIC ACID KINASE"/>
    <property type="match status" value="1"/>
</dbReference>
<keyword evidence="1" id="KW-0119">Carbohydrate metabolism</keyword>
<dbReference type="Proteomes" id="UP000199614">
    <property type="component" value="Unassembled WGS sequence"/>
</dbReference>
<dbReference type="STRING" id="260086.SAMN05216207_103054"/>
<name>A0A1I5EEQ9_PSUAM</name>
<gene>
    <name evidence="1" type="primary">anmK</name>
    <name evidence="3" type="ORF">SAMN05216207_103054</name>
</gene>
<dbReference type="OrthoDB" id="9763949at2"/>
<dbReference type="GO" id="GO:0016301">
    <property type="term" value="F:kinase activity"/>
    <property type="evidence" value="ECO:0007669"/>
    <property type="project" value="UniProtKB-KW"/>
</dbReference>
<dbReference type="NCBIfam" id="NF007146">
    <property type="entry name" value="PRK09585.2-6"/>
    <property type="match status" value="1"/>
</dbReference>
<dbReference type="GO" id="GO:0016773">
    <property type="term" value="F:phosphotransferase activity, alcohol group as acceptor"/>
    <property type="evidence" value="ECO:0007669"/>
    <property type="project" value="UniProtKB-UniRule"/>
</dbReference>
<comment type="similarity">
    <text evidence="1">Belongs to the anhydro-N-acetylmuramic acid kinase family.</text>
</comment>
<keyword evidence="1" id="KW-0067">ATP-binding</keyword>
<keyword evidence="1" id="KW-0547">Nucleotide-binding</keyword>
<comment type="catalytic activity">
    <reaction evidence="1">
        <text>1,6-anhydro-N-acetyl-beta-muramate + ATP + H2O = N-acetyl-D-muramate 6-phosphate + ADP + H(+)</text>
        <dbReference type="Rhea" id="RHEA:24952"/>
        <dbReference type="ChEBI" id="CHEBI:15377"/>
        <dbReference type="ChEBI" id="CHEBI:15378"/>
        <dbReference type="ChEBI" id="CHEBI:30616"/>
        <dbReference type="ChEBI" id="CHEBI:58690"/>
        <dbReference type="ChEBI" id="CHEBI:58722"/>
        <dbReference type="ChEBI" id="CHEBI:456216"/>
        <dbReference type="EC" id="2.7.1.170"/>
    </reaction>
</comment>
<dbReference type="AlphaFoldDB" id="A0A1I5EEQ9"/>
<feature type="region of interest" description="Disordered" evidence="2">
    <location>
        <begin position="375"/>
        <end position="396"/>
    </location>
</feature>
<proteinExistence type="inferred from homology"/>
<evidence type="ECO:0000313" key="4">
    <source>
        <dbReference type="Proteomes" id="UP000199614"/>
    </source>
</evidence>
<comment type="pathway">
    <text evidence="1">Amino-sugar metabolism; 1,6-anhydro-N-acetylmuramate degradation.</text>
</comment>
<reference evidence="3 4" key="1">
    <citation type="submission" date="2016-10" db="EMBL/GenBank/DDBJ databases">
        <authorList>
            <person name="de Groot N.N."/>
        </authorList>
    </citation>
    <scope>NUCLEOTIDE SEQUENCE [LARGE SCALE GENOMIC DNA]</scope>
    <source>
        <strain evidence="3 4">CGMCC 4.1877</strain>
    </source>
</reference>
<dbReference type="UniPathway" id="UPA00544"/>
<keyword evidence="1 3" id="KW-0418">Kinase</keyword>
<sequence length="396" mass="40121">MIVVGLSSGTSVDGIDVAAAELELTGDTVVFTPLGHLEVPFAPELRTAVLDALPPAPTTLDAVARIDTGLGRAFATAALRGIDDLAGGRADLVASHGQTLFHWVEGDRVHGTLQLGQPAWIAEATGLPVVSDLRARDVAAGGHGAPLASVLDVLLLGDRAARAGGPVAALNLGGIANVTVVGPAGATTAFDTGPANALLDAAVRAATGEHRDTDGRRAARGTVDEHALARLQAEPYYGLRPPKSTGKELFDTGYVDRVLGGRAIALDDLLATLVELTATTVADALRPHGVREVLVSGGGARNPAMVAALERHLAPARLVPISETGLPGDGKEALLFALLGFLTWHGVPSTVPSCTGARAPTIAGRISPGAHPLRLPGPAEPPARLRVGAGAAPPGT</sequence>
<dbReference type="UniPathway" id="UPA00343"/>
<dbReference type="SUPFAM" id="SSF53067">
    <property type="entry name" value="Actin-like ATPase domain"/>
    <property type="match status" value="1"/>
</dbReference>
<dbReference type="EC" id="2.7.1.170" evidence="1"/>
<organism evidence="3 4">
    <name type="scientific">Pseudonocardia ammonioxydans</name>
    <dbReference type="NCBI Taxonomy" id="260086"/>
    <lineage>
        <taxon>Bacteria</taxon>
        <taxon>Bacillati</taxon>
        <taxon>Actinomycetota</taxon>
        <taxon>Actinomycetes</taxon>
        <taxon>Pseudonocardiales</taxon>
        <taxon>Pseudonocardiaceae</taxon>
        <taxon>Pseudonocardia</taxon>
    </lineage>
</organism>
<evidence type="ECO:0000256" key="1">
    <source>
        <dbReference type="HAMAP-Rule" id="MF_01270"/>
    </source>
</evidence>
<dbReference type="Pfam" id="PF03702">
    <property type="entry name" value="AnmK"/>
    <property type="match status" value="1"/>
</dbReference>
<dbReference type="PANTHER" id="PTHR30605">
    <property type="entry name" value="ANHYDRO-N-ACETYLMURAMIC ACID KINASE"/>
    <property type="match status" value="1"/>
</dbReference>
<dbReference type="GO" id="GO:0097175">
    <property type="term" value="P:1,6-anhydro-N-acetyl-beta-muramic acid catabolic process"/>
    <property type="evidence" value="ECO:0007669"/>
    <property type="project" value="UniProtKB-UniRule"/>
</dbReference>
<dbReference type="GO" id="GO:0009254">
    <property type="term" value="P:peptidoglycan turnover"/>
    <property type="evidence" value="ECO:0007669"/>
    <property type="project" value="UniProtKB-UniRule"/>
</dbReference>
<dbReference type="InterPro" id="IPR005338">
    <property type="entry name" value="Anhydro_N_Ac-Mur_kinase"/>
</dbReference>
<dbReference type="GO" id="GO:0006040">
    <property type="term" value="P:amino sugar metabolic process"/>
    <property type="evidence" value="ECO:0007669"/>
    <property type="project" value="InterPro"/>
</dbReference>
<dbReference type="HAMAP" id="MF_01270">
    <property type="entry name" value="AnhMurNAc_kinase"/>
    <property type="match status" value="1"/>
</dbReference>
<comment type="function">
    <text evidence="1">Catalyzes the specific phosphorylation of 1,6-anhydro-N-acetylmuramic acid (anhMurNAc) with the simultaneous cleavage of the 1,6-anhydro ring, generating MurNAc-6-P. Is required for the utilization of anhMurNAc either imported from the medium or derived from its own cell wall murein, and thus plays a role in cell wall recycling.</text>
</comment>
<feature type="binding site" evidence="1">
    <location>
        <begin position="9"/>
        <end position="16"/>
    </location>
    <ligand>
        <name>ATP</name>
        <dbReference type="ChEBI" id="CHEBI:30616"/>
    </ligand>
</feature>
<protein>
    <recommendedName>
        <fullName evidence="1">Anhydro-N-acetylmuramic acid kinase</fullName>
        <ecNumber evidence="1">2.7.1.170</ecNumber>
    </recommendedName>
    <alternativeName>
        <fullName evidence="1">AnhMurNAc kinase</fullName>
    </alternativeName>
</protein>